<comment type="subcellular location">
    <subcellularLocation>
        <location evidence="1">Secreted</location>
    </subcellularLocation>
</comment>
<accession>A0ABQ4NJ81</accession>
<dbReference type="SUPFAM" id="SSF51120">
    <property type="entry name" value="beta-Roll"/>
    <property type="match status" value="2"/>
</dbReference>
<dbReference type="InterPro" id="IPR050557">
    <property type="entry name" value="RTX_toxin/Mannuronan_C5-epim"/>
</dbReference>
<evidence type="ECO:0008006" key="5">
    <source>
        <dbReference type="Google" id="ProtNLM"/>
    </source>
</evidence>
<dbReference type="PANTHER" id="PTHR38340:SF1">
    <property type="entry name" value="S-LAYER PROTEIN"/>
    <property type="match status" value="1"/>
</dbReference>
<dbReference type="InterPro" id="IPR001343">
    <property type="entry name" value="Hemolysn_Ca-bd"/>
</dbReference>
<evidence type="ECO:0000256" key="2">
    <source>
        <dbReference type="ARBA" id="ARBA00022525"/>
    </source>
</evidence>
<keyword evidence="2" id="KW-0964">Secreted</keyword>
<dbReference type="InterPro" id="IPR018511">
    <property type="entry name" value="Hemolysin-typ_Ca-bd_CS"/>
</dbReference>
<evidence type="ECO:0000256" key="1">
    <source>
        <dbReference type="ARBA" id="ARBA00004613"/>
    </source>
</evidence>
<dbReference type="PRINTS" id="PR00313">
    <property type="entry name" value="CABNDNGRPT"/>
</dbReference>
<keyword evidence="4" id="KW-1185">Reference proteome</keyword>
<dbReference type="Gene3D" id="2.150.10.10">
    <property type="entry name" value="Serralysin-like metalloprotease, C-terminal"/>
    <property type="match status" value="3"/>
</dbReference>
<dbReference type="EMBL" id="BPFH01000002">
    <property type="protein sequence ID" value="GIT94494.1"/>
    <property type="molecule type" value="Genomic_DNA"/>
</dbReference>
<gene>
    <name evidence="3" type="ORF">JANAI62_11170</name>
</gene>
<dbReference type="PROSITE" id="PS00330">
    <property type="entry name" value="HEMOLYSIN_CALCIUM"/>
    <property type="match status" value="3"/>
</dbReference>
<organism evidence="3 4">
    <name type="scientific">Jannaschia pagri</name>
    <dbReference type="NCBI Taxonomy" id="2829797"/>
    <lineage>
        <taxon>Bacteria</taxon>
        <taxon>Pseudomonadati</taxon>
        <taxon>Pseudomonadota</taxon>
        <taxon>Alphaproteobacteria</taxon>
        <taxon>Rhodobacterales</taxon>
        <taxon>Roseobacteraceae</taxon>
        <taxon>Jannaschia</taxon>
    </lineage>
</organism>
<evidence type="ECO:0000313" key="4">
    <source>
        <dbReference type="Proteomes" id="UP000786693"/>
    </source>
</evidence>
<comment type="caution">
    <text evidence="3">The sequence shown here is derived from an EMBL/GenBank/DDBJ whole genome shotgun (WGS) entry which is preliminary data.</text>
</comment>
<name>A0ABQ4NJ81_9RHOB</name>
<sequence>MSTSLFYGFQFQRPALIGELSFGRIVGVQNTNGTFTVVYETTRGPTNIGSGVAQDTSGTSLAVAILDAFGQPILVNGLANTTEQFGNQWDPSLIATADGGAALAYVSRDATGDLGVIVEKRDASGVLVFNSVRIDGVTNESSPDLSEFNNGNLLVTYKIENAFGQTELYSRFVFPNGSQSSRIIVDNHIDSASEISTDTLLNGRIAVGYVDAGGTTGRVTLINDNGFGAGSFVFANGLTPITDVSVAALSDGGYVVAWIEQHATGPQAFFGRYDAFGNVAQGRVALSSSGHLPIDVEVIGKDAGGFSVQVTELDPTDGDLSYLVTDFDAAGRFFSGMGGGILSNFPPSLLLTNDDRVISLFNRDSGSDAEFIGVVSSNREVVFGTNGSDVLFADEFGTSRPLPIFADGGNDTLYTLGVRASVFDGGTGIDTIDYSFANESVRLLSSGAIHLDNFFQTVDQLIGNGFTPTVERIVGDTVDDYGGAIRDNTVDGENSAASRFDVNLTTGDLNVTLLAAPTQPTISFEIVNFNVVLGTANDDVIRGSLGADTLSGDYGNDRLEGGSGNDLLLGGGLADTLHGNLGNDTLDGGTNFDTVLYTGVSAGVTVNLENGFAIGGAGTDVITNVEHVFGSGAADEIFGTRAHGNRLEGSLGNDSVYGLEGKDTLLGGDGNDKLYGGADGDVLIGGANNDTLDGGLGRDLLTGGAGADTFVLLEASHTGVGRFRRDEIRDFNRAEGDVIDISTVDANVYLSGNQTFSYAGTSFGGVGGQMILNDYVFSGQDVTIASFDVHGDGVADGQIYVVGGANISDFIL</sequence>
<evidence type="ECO:0000313" key="3">
    <source>
        <dbReference type="EMBL" id="GIT94494.1"/>
    </source>
</evidence>
<dbReference type="Pfam" id="PF00353">
    <property type="entry name" value="HemolysinCabind"/>
    <property type="match status" value="3"/>
</dbReference>
<proteinExistence type="predicted"/>
<dbReference type="PANTHER" id="PTHR38340">
    <property type="entry name" value="S-LAYER PROTEIN"/>
    <property type="match status" value="1"/>
</dbReference>
<reference evidence="3 4" key="1">
    <citation type="submission" date="2021-05" db="EMBL/GenBank/DDBJ databases">
        <title>Bacteria Genome sequencing.</title>
        <authorList>
            <person name="Takabe Y."/>
            <person name="Nakajima Y."/>
            <person name="Suzuki S."/>
            <person name="Shiozaki T."/>
        </authorList>
    </citation>
    <scope>NUCLEOTIDE SEQUENCE [LARGE SCALE GENOMIC DNA]</scope>
    <source>
        <strain evidence="3 4">AI_62</strain>
    </source>
</reference>
<dbReference type="Proteomes" id="UP000786693">
    <property type="component" value="Unassembled WGS sequence"/>
</dbReference>
<protein>
    <recommendedName>
        <fullName evidence="5">Ca2+-binding protein, RTX toxin-related</fullName>
    </recommendedName>
</protein>
<dbReference type="RefSeq" id="WP_220748024.1">
    <property type="nucleotide sequence ID" value="NZ_BPFH01000002.1"/>
</dbReference>
<dbReference type="InterPro" id="IPR011049">
    <property type="entry name" value="Serralysin-like_metalloprot_C"/>
</dbReference>